<dbReference type="PANTHER" id="PTHR43319">
    <property type="entry name" value="BETA-LACTAMASE-RELATED"/>
    <property type="match status" value="1"/>
</dbReference>
<accession>A0A840HZL1</accession>
<comment type="caution">
    <text evidence="2">The sequence shown here is derived from an EMBL/GenBank/DDBJ whole genome shotgun (WGS) entry which is preliminary data.</text>
</comment>
<organism evidence="2 3">
    <name type="scientific">Rhizorhapis suberifaciens</name>
    <name type="common">corky root of lettuce</name>
    <dbReference type="NCBI Taxonomy" id="13656"/>
    <lineage>
        <taxon>Bacteria</taxon>
        <taxon>Pseudomonadati</taxon>
        <taxon>Pseudomonadota</taxon>
        <taxon>Alphaproteobacteria</taxon>
        <taxon>Sphingomonadales</taxon>
        <taxon>Sphingomonadaceae</taxon>
        <taxon>Rhizorhapis</taxon>
    </lineage>
</organism>
<dbReference type="InterPro" id="IPR012338">
    <property type="entry name" value="Beta-lactam/transpept-like"/>
</dbReference>
<dbReference type="EMBL" id="JACHOV010000016">
    <property type="protein sequence ID" value="MBB4642846.1"/>
    <property type="molecule type" value="Genomic_DNA"/>
</dbReference>
<evidence type="ECO:0000313" key="2">
    <source>
        <dbReference type="EMBL" id="MBB4642846.1"/>
    </source>
</evidence>
<dbReference type="RefSeq" id="WP_184477289.1">
    <property type="nucleotide sequence ID" value="NZ_JACHOV010000016.1"/>
</dbReference>
<keyword evidence="3" id="KW-1185">Reference proteome</keyword>
<dbReference type="InterPro" id="IPR052907">
    <property type="entry name" value="Beta-lactamase/esterase"/>
</dbReference>
<dbReference type="SUPFAM" id="SSF56601">
    <property type="entry name" value="beta-lactamase/transpeptidase-like"/>
    <property type="match status" value="1"/>
</dbReference>
<dbReference type="AlphaFoldDB" id="A0A840HZL1"/>
<dbReference type="InterPro" id="IPR006311">
    <property type="entry name" value="TAT_signal"/>
</dbReference>
<feature type="domain" description="Beta-lactamase-related" evidence="1">
    <location>
        <begin position="56"/>
        <end position="404"/>
    </location>
</feature>
<sequence length="417" mass="44114">MGSGFLSRRDMIVGTAGLPLAGVAMAAEAPKRVAGSPSLRSTIHGTVAPGYEPVRAAFEDNFASGKEIGAHFAVFRDGAPLVDLWGGSADEAGTVPVTENTLYTLMSTTKGLTSMCIAMLVDRGKLDYEAPVAKYWPEFAAEGKGAVTVGELMSHQAGLTGPRVPASVEDFYEHKALAARLAAQEPFFRPGVFGYHSMTFGTLADELVRRTDGRTVSRFFAEEVASPLKIDAFMGLPAKEEYRAATMVSAMDPNSLGFDSPNPAALAASAIRGSSLWGPDQAKGRAYGNPAGGGTSNARNLAKLYAHLVGRDQPGVTPLISKSVLQQATRARIAGLNQTHGELGRYAAGFRLDQTRYGSNPASFGHCGFGGSTAFADPARRLGVSYTPNRMLNPNWYGTDPRLAALLNALFTAEKTK</sequence>
<dbReference type="PANTHER" id="PTHR43319:SF3">
    <property type="entry name" value="BETA-LACTAMASE-RELATED DOMAIN-CONTAINING PROTEIN"/>
    <property type="match status" value="1"/>
</dbReference>
<name>A0A840HZL1_9SPHN</name>
<protein>
    <submittedName>
        <fullName evidence="2">CubicO group peptidase (Beta-lactamase class C family)</fullName>
    </submittedName>
</protein>
<dbReference type="Pfam" id="PF00144">
    <property type="entry name" value="Beta-lactamase"/>
    <property type="match status" value="1"/>
</dbReference>
<evidence type="ECO:0000313" key="3">
    <source>
        <dbReference type="Proteomes" id="UP000575068"/>
    </source>
</evidence>
<gene>
    <name evidence="2" type="ORF">HNQ99_003182</name>
</gene>
<dbReference type="PROSITE" id="PS51318">
    <property type="entry name" value="TAT"/>
    <property type="match status" value="1"/>
</dbReference>
<dbReference type="Proteomes" id="UP000575068">
    <property type="component" value="Unassembled WGS sequence"/>
</dbReference>
<dbReference type="InterPro" id="IPR001466">
    <property type="entry name" value="Beta-lactam-related"/>
</dbReference>
<proteinExistence type="predicted"/>
<dbReference type="Gene3D" id="3.40.710.10">
    <property type="entry name" value="DD-peptidase/beta-lactamase superfamily"/>
    <property type="match status" value="1"/>
</dbReference>
<reference evidence="2 3" key="1">
    <citation type="submission" date="2020-08" db="EMBL/GenBank/DDBJ databases">
        <title>Genomic Encyclopedia of Type Strains, Phase IV (KMG-IV): sequencing the most valuable type-strain genomes for metagenomic binning, comparative biology and taxonomic classification.</title>
        <authorList>
            <person name="Goeker M."/>
        </authorList>
    </citation>
    <scope>NUCLEOTIDE SEQUENCE [LARGE SCALE GENOMIC DNA]</scope>
    <source>
        <strain evidence="2 3">DSM 7465</strain>
    </source>
</reference>
<evidence type="ECO:0000259" key="1">
    <source>
        <dbReference type="Pfam" id="PF00144"/>
    </source>
</evidence>